<name>A0A4U1C407_9SPHI</name>
<evidence type="ECO:0000313" key="2">
    <source>
        <dbReference type="Proteomes" id="UP000308181"/>
    </source>
</evidence>
<dbReference type="AlphaFoldDB" id="A0A4U1C407"/>
<dbReference type="EMBL" id="SWBP01000002">
    <property type="protein sequence ID" value="TKB98859.1"/>
    <property type="molecule type" value="Genomic_DNA"/>
</dbReference>
<gene>
    <name evidence="1" type="ORF">FA046_07020</name>
</gene>
<dbReference type="OrthoDB" id="6198066at2"/>
<comment type="caution">
    <text evidence="1">The sequence shown here is derived from an EMBL/GenBank/DDBJ whole genome shotgun (WGS) entry which is preliminary data.</text>
</comment>
<organism evidence="1 2">
    <name type="scientific">Pedobacter cryophilus</name>
    <dbReference type="NCBI Taxonomy" id="2571271"/>
    <lineage>
        <taxon>Bacteria</taxon>
        <taxon>Pseudomonadati</taxon>
        <taxon>Bacteroidota</taxon>
        <taxon>Sphingobacteriia</taxon>
        <taxon>Sphingobacteriales</taxon>
        <taxon>Sphingobacteriaceae</taxon>
        <taxon>Pedobacter</taxon>
    </lineage>
</organism>
<dbReference type="RefSeq" id="WP_136825673.1">
    <property type="nucleotide sequence ID" value="NZ_SWBP01000002.1"/>
</dbReference>
<accession>A0A4U1C407</accession>
<dbReference type="InterPro" id="IPR045944">
    <property type="entry name" value="DUF6364"/>
</dbReference>
<sequence length="83" mass="9659">MTNKLTLSVDKEVIEHAKNYAKDTGRSLSQIVETYLKSLTEKRQENSAMEYSPKLKRLIGAVKLPENFNEEAERRAYLENKNR</sequence>
<protein>
    <recommendedName>
        <fullName evidence="3">Antitoxin</fullName>
    </recommendedName>
</protein>
<dbReference type="Pfam" id="PF19891">
    <property type="entry name" value="DUF6364"/>
    <property type="match status" value="1"/>
</dbReference>
<evidence type="ECO:0000313" key="1">
    <source>
        <dbReference type="EMBL" id="TKB98859.1"/>
    </source>
</evidence>
<dbReference type="Proteomes" id="UP000308181">
    <property type="component" value="Unassembled WGS sequence"/>
</dbReference>
<reference evidence="1 2" key="1">
    <citation type="submission" date="2019-04" db="EMBL/GenBank/DDBJ databases">
        <title>Pedobacter sp. AR-3-17 sp. nov., isolated from Arctic soil.</title>
        <authorList>
            <person name="Dahal R.H."/>
            <person name="Kim D.-U."/>
        </authorList>
    </citation>
    <scope>NUCLEOTIDE SEQUENCE [LARGE SCALE GENOMIC DNA]</scope>
    <source>
        <strain evidence="1 2">AR-3-17</strain>
    </source>
</reference>
<evidence type="ECO:0008006" key="3">
    <source>
        <dbReference type="Google" id="ProtNLM"/>
    </source>
</evidence>
<proteinExistence type="predicted"/>
<keyword evidence="2" id="KW-1185">Reference proteome</keyword>